<protein>
    <submittedName>
        <fullName evidence="1">Uncharacterized protein</fullName>
    </submittedName>
</protein>
<dbReference type="Proteomes" id="UP000245207">
    <property type="component" value="Unassembled WGS sequence"/>
</dbReference>
<accession>A0A2U1NNY1</accession>
<sequence length="233" mass="26507">MVFSLEKPPTERQLGAIRRRFFQNNGVPVTINSATLRSILLILGDESTQADVLNYLPAGAQMSFAQFTALLDVLFEIRIEHYHITTGNDGKAVLSRDYLLHTRDHLGMNSMQSQKYSKWCESVFTWVSHYFDVEWPPLPPKPAINRTKITRGTAYRGLEVRHLNTDAQFAVNVMALQNLNELRGMVEHYFGVHTGTYTMQYTKPGNVATRLDTQNDFITLKNTIDGVVLVEVE</sequence>
<proteinExistence type="predicted"/>
<evidence type="ECO:0000313" key="1">
    <source>
        <dbReference type="EMBL" id="PWA75201.1"/>
    </source>
</evidence>
<organism evidence="1 2">
    <name type="scientific">Artemisia annua</name>
    <name type="common">Sweet wormwood</name>
    <dbReference type="NCBI Taxonomy" id="35608"/>
    <lineage>
        <taxon>Eukaryota</taxon>
        <taxon>Viridiplantae</taxon>
        <taxon>Streptophyta</taxon>
        <taxon>Embryophyta</taxon>
        <taxon>Tracheophyta</taxon>
        <taxon>Spermatophyta</taxon>
        <taxon>Magnoliopsida</taxon>
        <taxon>eudicotyledons</taxon>
        <taxon>Gunneridae</taxon>
        <taxon>Pentapetalae</taxon>
        <taxon>asterids</taxon>
        <taxon>campanulids</taxon>
        <taxon>Asterales</taxon>
        <taxon>Asteraceae</taxon>
        <taxon>Asteroideae</taxon>
        <taxon>Anthemideae</taxon>
        <taxon>Artemisiinae</taxon>
        <taxon>Artemisia</taxon>
    </lineage>
</organism>
<comment type="caution">
    <text evidence="1">The sequence shown here is derived from an EMBL/GenBank/DDBJ whole genome shotgun (WGS) entry which is preliminary data.</text>
</comment>
<gene>
    <name evidence="1" type="ORF">CTI12_AA246800</name>
</gene>
<dbReference type="AlphaFoldDB" id="A0A2U1NNY1"/>
<name>A0A2U1NNY1_ARTAN</name>
<reference evidence="1 2" key="1">
    <citation type="journal article" date="2018" name="Mol. Plant">
        <title>The genome of Artemisia annua provides insight into the evolution of Asteraceae family and artemisinin biosynthesis.</title>
        <authorList>
            <person name="Shen Q."/>
            <person name="Zhang L."/>
            <person name="Liao Z."/>
            <person name="Wang S."/>
            <person name="Yan T."/>
            <person name="Shi P."/>
            <person name="Liu M."/>
            <person name="Fu X."/>
            <person name="Pan Q."/>
            <person name="Wang Y."/>
            <person name="Lv Z."/>
            <person name="Lu X."/>
            <person name="Zhang F."/>
            <person name="Jiang W."/>
            <person name="Ma Y."/>
            <person name="Chen M."/>
            <person name="Hao X."/>
            <person name="Li L."/>
            <person name="Tang Y."/>
            <person name="Lv G."/>
            <person name="Zhou Y."/>
            <person name="Sun X."/>
            <person name="Brodelius P.E."/>
            <person name="Rose J.K.C."/>
            <person name="Tang K."/>
        </authorList>
    </citation>
    <scope>NUCLEOTIDE SEQUENCE [LARGE SCALE GENOMIC DNA]</scope>
    <source>
        <strain evidence="2">cv. Huhao1</strain>
        <tissue evidence="1">Leaf</tissue>
    </source>
</reference>
<dbReference type="EMBL" id="PKPP01002450">
    <property type="protein sequence ID" value="PWA75201.1"/>
    <property type="molecule type" value="Genomic_DNA"/>
</dbReference>
<keyword evidence="2" id="KW-1185">Reference proteome</keyword>
<evidence type="ECO:0000313" key="2">
    <source>
        <dbReference type="Proteomes" id="UP000245207"/>
    </source>
</evidence>